<evidence type="ECO:0000259" key="2">
    <source>
        <dbReference type="Pfam" id="PF24883"/>
    </source>
</evidence>
<dbReference type="Proteomes" id="UP000250140">
    <property type="component" value="Unassembled WGS sequence"/>
</dbReference>
<keyword evidence="1" id="KW-0677">Repeat</keyword>
<evidence type="ECO:0000256" key="1">
    <source>
        <dbReference type="ARBA" id="ARBA00022737"/>
    </source>
</evidence>
<name>A0A8E2ER23_9PEZI</name>
<accession>A0A8E2ER23</accession>
<dbReference type="EMBL" id="KV750823">
    <property type="protein sequence ID" value="OCL03041.1"/>
    <property type="molecule type" value="Genomic_DNA"/>
</dbReference>
<sequence>MTESKTNVTVRAELWVRAKERFMEDLAEDDKVFHDEIMEMKAFKKSCRLWKLQDKFNPSVEAMQQFGTTMDVFANASPASYAQYEVALDWSSTLLNSAVSAWRISSACSSTSAAYTLDFEPHMIEAKKAAELEHADQVKRDEIPKATRRLELLALPSKYQYKTKHKKLRRLRHQSTGSWILEIQSSKARLNEPKADCFCCFGIPECGKTILASSLTDVLSA</sequence>
<feature type="domain" description="Nephrocystin 3-like N-terminal" evidence="2">
    <location>
        <begin position="176"/>
        <end position="219"/>
    </location>
</feature>
<dbReference type="Pfam" id="PF24883">
    <property type="entry name" value="NPHP3_N"/>
    <property type="match status" value="1"/>
</dbReference>
<dbReference type="OrthoDB" id="7464126at2759"/>
<organism evidence="3 4">
    <name type="scientific">Glonium stellatum</name>
    <dbReference type="NCBI Taxonomy" id="574774"/>
    <lineage>
        <taxon>Eukaryota</taxon>
        <taxon>Fungi</taxon>
        <taxon>Dikarya</taxon>
        <taxon>Ascomycota</taxon>
        <taxon>Pezizomycotina</taxon>
        <taxon>Dothideomycetes</taxon>
        <taxon>Pleosporomycetidae</taxon>
        <taxon>Gloniales</taxon>
        <taxon>Gloniaceae</taxon>
        <taxon>Glonium</taxon>
    </lineage>
</organism>
<gene>
    <name evidence="3" type="ORF">AOQ84DRAFT_382036</name>
</gene>
<dbReference type="InterPro" id="IPR056884">
    <property type="entry name" value="NPHP3-like_N"/>
</dbReference>
<evidence type="ECO:0000313" key="4">
    <source>
        <dbReference type="Proteomes" id="UP000250140"/>
    </source>
</evidence>
<protein>
    <recommendedName>
        <fullName evidence="2">Nephrocystin 3-like N-terminal domain-containing protein</fullName>
    </recommendedName>
</protein>
<proteinExistence type="predicted"/>
<reference evidence="3 4" key="1">
    <citation type="journal article" date="2016" name="Nat. Commun.">
        <title>Ectomycorrhizal ecology is imprinted in the genome of the dominant symbiotic fungus Cenococcum geophilum.</title>
        <authorList>
            <consortium name="DOE Joint Genome Institute"/>
            <person name="Peter M."/>
            <person name="Kohler A."/>
            <person name="Ohm R.A."/>
            <person name="Kuo A."/>
            <person name="Krutzmann J."/>
            <person name="Morin E."/>
            <person name="Arend M."/>
            <person name="Barry K.W."/>
            <person name="Binder M."/>
            <person name="Choi C."/>
            <person name="Clum A."/>
            <person name="Copeland A."/>
            <person name="Grisel N."/>
            <person name="Haridas S."/>
            <person name="Kipfer T."/>
            <person name="LaButti K."/>
            <person name="Lindquist E."/>
            <person name="Lipzen A."/>
            <person name="Maire R."/>
            <person name="Meier B."/>
            <person name="Mihaltcheva S."/>
            <person name="Molinier V."/>
            <person name="Murat C."/>
            <person name="Poggeler S."/>
            <person name="Quandt C.A."/>
            <person name="Sperisen C."/>
            <person name="Tritt A."/>
            <person name="Tisserant E."/>
            <person name="Crous P.W."/>
            <person name="Henrissat B."/>
            <person name="Nehls U."/>
            <person name="Egli S."/>
            <person name="Spatafora J.W."/>
            <person name="Grigoriev I.V."/>
            <person name="Martin F.M."/>
        </authorList>
    </citation>
    <scope>NUCLEOTIDE SEQUENCE [LARGE SCALE GENOMIC DNA]</scope>
    <source>
        <strain evidence="3 4">CBS 207.34</strain>
    </source>
</reference>
<evidence type="ECO:0000313" key="3">
    <source>
        <dbReference type="EMBL" id="OCL03041.1"/>
    </source>
</evidence>
<dbReference type="AlphaFoldDB" id="A0A8E2ER23"/>
<keyword evidence="4" id="KW-1185">Reference proteome</keyword>